<dbReference type="PRINTS" id="PR00205">
    <property type="entry name" value="CADHERIN"/>
</dbReference>
<gene>
    <name evidence="9" type="ORF">JKP34_14850</name>
</gene>
<feature type="domain" description="Cadherin" evidence="8">
    <location>
        <begin position="1154"/>
        <end position="1257"/>
    </location>
</feature>
<evidence type="ECO:0000259" key="8">
    <source>
        <dbReference type="PROSITE" id="PS50268"/>
    </source>
</evidence>
<comment type="subcellular location">
    <subcellularLocation>
        <location evidence="1">Membrane</location>
    </subcellularLocation>
</comment>
<dbReference type="InterPro" id="IPR050971">
    <property type="entry name" value="Cadherin-domain_protein"/>
</dbReference>
<dbReference type="InterPro" id="IPR002126">
    <property type="entry name" value="Cadherin-like_dom"/>
</dbReference>
<dbReference type="InterPro" id="IPR015919">
    <property type="entry name" value="Cadherin-like_sf"/>
</dbReference>
<dbReference type="SMART" id="SM00112">
    <property type="entry name" value="CA"/>
    <property type="match status" value="5"/>
</dbReference>
<keyword evidence="4" id="KW-0106">Calcium</keyword>
<comment type="caution">
    <text evidence="9">The sequence shown here is derived from an EMBL/GenBank/DDBJ whole genome shotgun (WGS) entry which is preliminary data.</text>
</comment>
<feature type="domain" description="Cadherin" evidence="8">
    <location>
        <begin position="715"/>
        <end position="813"/>
    </location>
</feature>
<feature type="domain" description="Cadherin" evidence="8">
    <location>
        <begin position="512"/>
        <end position="612"/>
    </location>
</feature>
<keyword evidence="5" id="KW-0130">Cell adhesion</keyword>
<protein>
    <submittedName>
        <fullName evidence="9">Cadherin domain-containing protein</fullName>
    </submittedName>
</protein>
<dbReference type="PANTHER" id="PTHR24025:SF23">
    <property type="entry name" value="NEURAL-CADHERIN"/>
    <property type="match status" value="1"/>
</dbReference>
<evidence type="ECO:0000256" key="1">
    <source>
        <dbReference type="ARBA" id="ARBA00004370"/>
    </source>
</evidence>
<dbReference type="SUPFAM" id="SSF69304">
    <property type="entry name" value="Tricorn protease N-terminal domain"/>
    <property type="match status" value="1"/>
</dbReference>
<dbReference type="RefSeq" id="WP_201923211.1">
    <property type="nucleotide sequence ID" value="NZ_JAERQG010000004.1"/>
</dbReference>
<keyword evidence="10" id="KW-1185">Reference proteome</keyword>
<proteinExistence type="predicted"/>
<feature type="domain" description="Cadherin" evidence="8">
    <location>
        <begin position="916"/>
        <end position="1026"/>
    </location>
</feature>
<dbReference type="GO" id="GO:0007156">
    <property type="term" value="P:homophilic cell adhesion via plasma membrane adhesion molecules"/>
    <property type="evidence" value="ECO:0007669"/>
    <property type="project" value="InterPro"/>
</dbReference>
<feature type="domain" description="Cadherin" evidence="8">
    <location>
        <begin position="820"/>
        <end position="916"/>
    </location>
</feature>
<evidence type="ECO:0000256" key="2">
    <source>
        <dbReference type="ARBA" id="ARBA00022692"/>
    </source>
</evidence>
<keyword evidence="3" id="KW-0677">Repeat</keyword>
<sequence length="1783" mass="196511">MRNILLIILFVFPFITQAQLEGGFVDNNDKDKISRLYFDEATPSKDLPISDMVNFEKGFYTYSNGIMGYYNVETEEYKEFDDYGHQIAKFAATYNRFALVNFYNGAGDFKESAIFDMVEGSVVTPFDLELFDIYAVESSFYFVVKSEGIKRLAHASDIREAPKVISENRVVENFKIEVNSKGIAWMSLWDTDSKNCVLYNIQPGEPQKLNNFAQTPDSTFAYAQNLILFSESGKIIAANTSGNKEEIKDVESFGFKFFKLGDKQFGFWSSDNIDPTKASKKDVYFVDFSSGNPKPYSLNEIVENSAFSDDVTNILQPSDDFVTITNLDGDEYQTVIFDTERSFLNKGEKLITRYPANSAKVFGEKYLGIHFEVNDGSRAEGSLFYYNLAEKSKLAFDRFPSYDPQGFAFEPEFGSTSSGNYVVFNSEQNGFELNVLSTKTQSGYLIAEEITNDDAAKTALNELNVEKVLEEYSTYPRKLTSINGSLYFMAHVASGTFQNSNFLYKLNLKPTNISISANTVNEDINSLTNVATISNADADDNSDFTYGLVSGTGSANNNLFSISGNTLRTSGGFDFESKKELSIRLGVVDPHGLTYTKAFTINVADANDAPTGISLSSDKIGENASIGDKIADITTEDQDSGDTFIYSLVDDAGGAFAINNSELLTNATYDNSVQSEYTITIQTQDAAGATFQDNFTIGITDFNLTPTDIVLSSSTIAENADSATVVGEISTVDPDADDTNFNYALVDGTGGENNSDFTIDDSTNPPLLKSAKVFDFETVNELSIRLRTTDPKGANFVKEIVINVTDANDAPDSLTIDNDSISENQAQNTVVGTVSTVDVDENDTFSYSLVAGTGDEDNASFTINPSTGEIVQATDGFDFESKSTYSIRVESQDSGGETVQSVINIYIKDENEAPSAISLSSFDVEENSANATIGEVSVEDPDAGDTYSLSLPDTLNNSYFEIVTGGVIGLNGALNFEDNSLPNPLSLYVRATDAGGKSSGQDFSINVLDINDTPDSLVLSLSTPEFGPKEANEKISRIFIGDDELSSTLATVYSSEGYLLTVPVGAGSDVFAVTYDPNGQVFNLVAGDSPITFDTGNPDNNNFTFTLRLEDSNHSSNETKIFQREFTLSVVDPNAPLAPTEIDLSNNTLSENIEENSNGRIVGDLSTVDENEEDTHTYALIPDESKNDSIYDNNSFEIINPSSGLYQLKFKEEVSLSYNSDSVYYAYIETTDNTGLSTAQLFQINITQYIDNDAPEITADNFTQNVVSNGEERIFDLGIDDWEIDKVEFRKASVTSNSFTSPQEISLNTSTNTYQLSIAASDYDEFGAKFQVIASDMSGNVDSSEIYYVYRDLPVGNMYSPLPTEFIGQGKTTADYRMFSLPYKVENVDIQNFMEQQLGVAYSLENFRIFSYNTATGDYQNTVSLTNFQEGKAYWFTTTQEAPEITFGQGNLFKYKAEGQAGGQFVWNLKQGWNQIGNPYPIALDWEAIIAGTDVGALYVYGEGGYTNSSTLPVYGGGFVLVNEDIELTASINTGSSQRKQETPFDWKLNLFASQNELKARGAVGMHQSAEVGLDKFDLANPPRFEKYLEIDFNKTDRFYNNYNQDITAPSAQHIWEFNLNSHDKNNPVSLAWNNEGLSQGQLFLIDLETLNKVDMATTSQYYAEDGKRSFKIVYSQYGGDFDLGTMMVGTPIPNPMNNNTSIAFNIPKSANQCKVSAEILDVNGKLIKKIADNEQFSQGFHLLSWDGTNMNNTKVSSALYLYRIYIQGEDSGIYTGRILKTN</sequence>
<evidence type="ECO:0000256" key="5">
    <source>
        <dbReference type="ARBA" id="ARBA00022889"/>
    </source>
</evidence>
<evidence type="ECO:0000256" key="3">
    <source>
        <dbReference type="ARBA" id="ARBA00022737"/>
    </source>
</evidence>
<keyword evidence="2" id="KW-0812">Transmembrane</keyword>
<evidence type="ECO:0000256" key="4">
    <source>
        <dbReference type="ARBA" id="ARBA00022837"/>
    </source>
</evidence>
<dbReference type="SUPFAM" id="SSF49313">
    <property type="entry name" value="Cadherin-like"/>
    <property type="match status" value="5"/>
</dbReference>
<dbReference type="GO" id="GO:0005911">
    <property type="term" value="C:cell-cell junction"/>
    <property type="evidence" value="ECO:0007669"/>
    <property type="project" value="TreeGrafter"/>
</dbReference>
<organism evidence="9 10">
    <name type="scientific">Marivirga atlantica</name>
    <dbReference type="NCBI Taxonomy" id="1548457"/>
    <lineage>
        <taxon>Bacteria</taxon>
        <taxon>Pseudomonadati</taxon>
        <taxon>Bacteroidota</taxon>
        <taxon>Cytophagia</taxon>
        <taxon>Cytophagales</taxon>
        <taxon>Marivirgaceae</taxon>
        <taxon>Marivirga</taxon>
    </lineage>
</organism>
<reference evidence="9" key="1">
    <citation type="submission" date="2021-01" db="EMBL/GenBank/DDBJ databases">
        <title>Marivirga sp. nov., isolated from intertidal surface sediments.</title>
        <authorList>
            <person name="Zhang M."/>
        </authorList>
    </citation>
    <scope>NUCLEOTIDE SEQUENCE</scope>
    <source>
        <strain evidence="9">SM1354</strain>
    </source>
</reference>
<evidence type="ECO:0000256" key="6">
    <source>
        <dbReference type="ARBA" id="ARBA00022989"/>
    </source>
</evidence>
<dbReference type="Gene3D" id="2.60.40.4070">
    <property type="match status" value="1"/>
</dbReference>
<evidence type="ECO:0000313" key="9">
    <source>
        <dbReference type="EMBL" id="MBL0766544.1"/>
    </source>
</evidence>
<evidence type="ECO:0000313" key="10">
    <source>
        <dbReference type="Proteomes" id="UP000642920"/>
    </source>
</evidence>
<dbReference type="PROSITE" id="PS50268">
    <property type="entry name" value="CADHERIN_2"/>
    <property type="match status" value="6"/>
</dbReference>
<dbReference type="GO" id="GO:0005509">
    <property type="term" value="F:calcium ion binding"/>
    <property type="evidence" value="ECO:0007669"/>
    <property type="project" value="InterPro"/>
</dbReference>
<evidence type="ECO:0000256" key="7">
    <source>
        <dbReference type="ARBA" id="ARBA00023136"/>
    </source>
</evidence>
<dbReference type="EMBL" id="JAERQG010000004">
    <property type="protein sequence ID" value="MBL0766544.1"/>
    <property type="molecule type" value="Genomic_DNA"/>
</dbReference>
<feature type="domain" description="Cadherin" evidence="8">
    <location>
        <begin position="620"/>
        <end position="708"/>
    </location>
</feature>
<keyword evidence="7" id="KW-0472">Membrane</keyword>
<keyword evidence="6" id="KW-1133">Transmembrane helix</keyword>
<dbReference type="Proteomes" id="UP000642920">
    <property type="component" value="Unassembled WGS sequence"/>
</dbReference>
<dbReference type="GO" id="GO:0016020">
    <property type="term" value="C:membrane"/>
    <property type="evidence" value="ECO:0007669"/>
    <property type="project" value="UniProtKB-SubCell"/>
</dbReference>
<dbReference type="CDD" id="cd11304">
    <property type="entry name" value="Cadherin_repeat"/>
    <property type="match status" value="4"/>
</dbReference>
<name>A0A937AHH5_9BACT</name>
<dbReference type="Pfam" id="PF00028">
    <property type="entry name" value="Cadherin"/>
    <property type="match status" value="1"/>
</dbReference>
<accession>A0A937AHH5</accession>
<dbReference type="PANTHER" id="PTHR24025">
    <property type="entry name" value="DESMOGLEIN FAMILY MEMBER"/>
    <property type="match status" value="1"/>
</dbReference>
<dbReference type="Gene3D" id="2.60.40.60">
    <property type="entry name" value="Cadherins"/>
    <property type="match status" value="5"/>
</dbReference>